<feature type="domain" description="Apple" evidence="3">
    <location>
        <begin position="57"/>
        <end position="101"/>
    </location>
</feature>
<dbReference type="AlphaFoldDB" id="A0A5N6TKA8"/>
<evidence type="ECO:0000313" key="4">
    <source>
        <dbReference type="EMBL" id="KAE8146782.1"/>
    </source>
</evidence>
<evidence type="ECO:0000313" key="5">
    <source>
        <dbReference type="Proteomes" id="UP000325780"/>
    </source>
</evidence>
<dbReference type="Gene3D" id="1.10.287.1490">
    <property type="match status" value="1"/>
</dbReference>
<dbReference type="EMBL" id="ML742242">
    <property type="protein sequence ID" value="KAE8146782.1"/>
    <property type="molecule type" value="Genomic_DNA"/>
</dbReference>
<feature type="coiled-coil region" evidence="1">
    <location>
        <begin position="167"/>
        <end position="246"/>
    </location>
</feature>
<keyword evidence="5" id="KW-1185">Reference proteome</keyword>
<dbReference type="Pfam" id="PF00024">
    <property type="entry name" value="PAN_1"/>
    <property type="match status" value="1"/>
</dbReference>
<gene>
    <name evidence="4" type="ORF">BDV25DRAFT_143361</name>
</gene>
<keyword evidence="1" id="KW-0175">Coiled coil</keyword>
<proteinExistence type="predicted"/>
<keyword evidence="2" id="KW-0732">Signal</keyword>
<dbReference type="Proteomes" id="UP000325780">
    <property type="component" value="Unassembled WGS sequence"/>
</dbReference>
<dbReference type="InterPro" id="IPR003609">
    <property type="entry name" value="Pan_app"/>
</dbReference>
<reference evidence="4 5" key="1">
    <citation type="submission" date="2019-04" db="EMBL/GenBank/DDBJ databases">
        <title>Friends and foes A comparative genomics study of 23 Aspergillus species from section Flavi.</title>
        <authorList>
            <consortium name="DOE Joint Genome Institute"/>
            <person name="Kjaerbolling I."/>
            <person name="Vesth T."/>
            <person name="Frisvad J.C."/>
            <person name="Nybo J.L."/>
            <person name="Theobald S."/>
            <person name="Kildgaard S."/>
            <person name="Isbrandt T."/>
            <person name="Kuo A."/>
            <person name="Sato A."/>
            <person name="Lyhne E.K."/>
            <person name="Kogle M.E."/>
            <person name="Wiebenga A."/>
            <person name="Kun R.S."/>
            <person name="Lubbers R.J."/>
            <person name="Makela M.R."/>
            <person name="Barry K."/>
            <person name="Chovatia M."/>
            <person name="Clum A."/>
            <person name="Daum C."/>
            <person name="Haridas S."/>
            <person name="He G."/>
            <person name="LaButti K."/>
            <person name="Lipzen A."/>
            <person name="Mondo S."/>
            <person name="Riley R."/>
            <person name="Salamov A."/>
            <person name="Simmons B.A."/>
            <person name="Magnuson J.K."/>
            <person name="Henrissat B."/>
            <person name="Mortensen U.H."/>
            <person name="Larsen T.O."/>
            <person name="Devries R.P."/>
            <person name="Grigoriev I.V."/>
            <person name="Machida M."/>
            <person name="Baker S.E."/>
            <person name="Andersen M.R."/>
        </authorList>
    </citation>
    <scope>NUCLEOTIDE SEQUENCE [LARGE SCALE GENOMIC DNA]</scope>
    <source>
        <strain evidence="4 5">IBT 18842</strain>
    </source>
</reference>
<dbReference type="Gene3D" id="3.50.4.10">
    <property type="entry name" value="Hepatocyte Growth Factor"/>
    <property type="match status" value="1"/>
</dbReference>
<name>A0A5N6TKA8_ASPAV</name>
<sequence length="348" mass="37986">MHSKTTLAQAFLAALASPLGAWASSEYTRVCSGPQTHTKNVDSQEFTFHCATSWAHYHSYVSNIATPEDCARRCTASPACAAVVWDSGAKTCWISDNGDGSTIGAPGAVLMRPGSGAQVPCKDQVDQCNSDKIALEQDVETHKKKATDCETKGNTCATSLGTCISDKATCDQEAGKVQQEKAALEQEVETLKHKVTDCETKGNTCSTSLGTCTSDKATCDQKLNQVQKELDDLKQKEKDKNQATQVPANFVPAKNDDGREVIIGGKRWKIYYGKLNDPGHWDLRNGNPRADTYVKCMEDCAANYPKCVRAAWVNDDRTQKYCWHRSHGQNTVQTVSKPWTSTHLIGPA</sequence>
<feature type="signal peptide" evidence="2">
    <location>
        <begin position="1"/>
        <end position="23"/>
    </location>
</feature>
<evidence type="ECO:0000259" key="3">
    <source>
        <dbReference type="Pfam" id="PF00024"/>
    </source>
</evidence>
<evidence type="ECO:0000256" key="1">
    <source>
        <dbReference type="SAM" id="Coils"/>
    </source>
</evidence>
<accession>A0A5N6TKA8</accession>
<organism evidence="4 5">
    <name type="scientific">Aspergillus avenaceus</name>
    <dbReference type="NCBI Taxonomy" id="36643"/>
    <lineage>
        <taxon>Eukaryota</taxon>
        <taxon>Fungi</taxon>
        <taxon>Dikarya</taxon>
        <taxon>Ascomycota</taxon>
        <taxon>Pezizomycotina</taxon>
        <taxon>Eurotiomycetes</taxon>
        <taxon>Eurotiomycetidae</taxon>
        <taxon>Eurotiales</taxon>
        <taxon>Aspergillaceae</taxon>
        <taxon>Aspergillus</taxon>
        <taxon>Aspergillus subgen. Circumdati</taxon>
    </lineage>
</organism>
<dbReference type="OrthoDB" id="4462933at2759"/>
<protein>
    <recommendedName>
        <fullName evidence="3">Apple domain-containing protein</fullName>
    </recommendedName>
</protein>
<evidence type="ECO:0000256" key="2">
    <source>
        <dbReference type="SAM" id="SignalP"/>
    </source>
</evidence>
<feature type="chain" id="PRO_5024935022" description="Apple domain-containing protein" evidence="2">
    <location>
        <begin position="24"/>
        <end position="348"/>
    </location>
</feature>